<dbReference type="InterPro" id="IPR011050">
    <property type="entry name" value="Pectin_lyase_fold/virulence"/>
</dbReference>
<evidence type="ECO:0000313" key="1">
    <source>
        <dbReference type="EMBL" id="PWI34843.1"/>
    </source>
</evidence>
<dbReference type="OrthoDB" id="7019688at2"/>
<dbReference type="AlphaFoldDB" id="A0A2U3BDJ9"/>
<gene>
    <name evidence="1" type="ORF">DI392_00755</name>
</gene>
<dbReference type="EMBL" id="QFWT01000001">
    <property type="protein sequence ID" value="PWI34843.1"/>
    <property type="molecule type" value="Genomic_DNA"/>
</dbReference>
<evidence type="ECO:0000313" key="2">
    <source>
        <dbReference type="Proteomes" id="UP000245362"/>
    </source>
</evidence>
<keyword evidence="2" id="KW-1185">Reference proteome</keyword>
<reference evidence="1 2" key="1">
    <citation type="submission" date="2018-05" db="EMBL/GenBank/DDBJ databases">
        <title>Vibrio limimaris sp. nov., isolated from marine sediment.</title>
        <authorList>
            <person name="Li C.-M."/>
        </authorList>
    </citation>
    <scope>NUCLEOTIDE SEQUENCE [LARGE SCALE GENOMIC DNA]</scope>
    <source>
        <strain evidence="1 2">E4404</strain>
    </source>
</reference>
<protein>
    <submittedName>
        <fullName evidence="1">Uncharacterized protein</fullName>
    </submittedName>
</protein>
<accession>A0A2U3BDJ9</accession>
<dbReference type="Proteomes" id="UP000245362">
    <property type="component" value="Unassembled WGS sequence"/>
</dbReference>
<proteinExistence type="predicted"/>
<dbReference type="SUPFAM" id="SSF51126">
    <property type="entry name" value="Pectin lyase-like"/>
    <property type="match status" value="1"/>
</dbReference>
<organism evidence="1 2">
    <name type="scientific">Vibrio albus</name>
    <dbReference type="NCBI Taxonomy" id="2200953"/>
    <lineage>
        <taxon>Bacteria</taxon>
        <taxon>Pseudomonadati</taxon>
        <taxon>Pseudomonadota</taxon>
        <taxon>Gammaproteobacteria</taxon>
        <taxon>Vibrionales</taxon>
        <taxon>Vibrionaceae</taxon>
        <taxon>Vibrio</taxon>
    </lineage>
</organism>
<dbReference type="RefSeq" id="WP_109317997.1">
    <property type="nucleotide sequence ID" value="NZ_QFWT01000001.1"/>
</dbReference>
<name>A0A2U3BDJ9_9VIBR</name>
<sequence length="1098" mass="119674">MVDTTDITALQTSVQDLMTQTMDLLEQYATLKAATQQALSVASNGDSTYALAAYESLQRVEAAMESLAEESIAFETKAALDAYTPTADANGCYPIAKVWNDETDYNGYYGYNNEVWSKSPYDPLKTAVQAAADSSISNALHLGQPNQFSLEQLVGTELPSVVTGTASASKINGVSCLTLDSDETGVLYGYYRFDASVFSSGVVSTSLMVANAPAGTTGEIALIERDSSFDILSDNAILTGRTTAVSNEYFELTALTLNASTQYVDIKIYFADTSELSQSVSFHSMCLVEGDNPIFRLPNLIVDTHERTEVLESRSDDVDYELTVLKSTANGDYLAEILPNIYKDWFNAHPDKYWSTYTPETALINNRVCLHFTETACYSKPISANEFDSSIFSVAIRCEKRSTPTLAGRILLIQYATTDNSEEVTRETLTLEAVGWDEYQDFVFNSIELDDSTNHITICIDVYSDFYVSDIAIVEGDVASYRRDSILDRITEVNDVLDSSAAFTYPNLLDDIDLADDYSDAGTGDLYTANLNNGSRVLVADDDNTSGAYKGPRVKRDRISGDTFNAGCTVFYAQSDSARVLVQQLDANGDEIRDLSDGNGDYRIEFDVNQVYSGESEDVVVTDKPIADNCISLQMAVFPNGSGVVVGKMFIREAGNKFTPFTPEIIMHRRPVYVSTEGDNTNLGSKDHPVASVAAAMAKGAHKIIVMDGIYSGDALSVDGRLFKSGVEVIADTSAIPVCRQGVEIGGFLASDGYTNVYEATSSIQPALWDESNPCGFVFGKSIPFHAITSDVRHPLHRGRSHISPHYIFKPVLSLELLESATDPSWFYDLATTTLYVNAITDIDPLTMTVIIPDGYSVKNLGPQHDVTIVNLTYEFAGLKMDAAGRFYLDSVMNIGSPGDGFSIDKTHGEDRYCSVIGASNDNWNCHNTVVETPRDDGYTNVASVSHSIDPYSAWAFDDGRSIHEQSHGSVDGGLFEFCGSTGFAPAQGAEETIRHAHVRDCGWENDREGGIAVVNDVQDDGHYTVCNAHNVLVERCRVGFSVLKDDGILNLYNTRTKDCTDASINAEAGLTNLFDHKDSGSPARISGDGTVNDETWS</sequence>
<comment type="caution">
    <text evidence="1">The sequence shown here is derived from an EMBL/GenBank/DDBJ whole genome shotgun (WGS) entry which is preliminary data.</text>
</comment>